<reference evidence="1 2" key="1">
    <citation type="submission" date="2022-01" db="EMBL/GenBank/DDBJ databases">
        <authorList>
            <person name="Stokar-Avihail A."/>
        </authorList>
    </citation>
    <scope>NUCLEOTIDE SEQUENCE [LARGE SCALE GENOMIC DNA]</scope>
</reference>
<name>A0AAE9G6P3_9CAUD</name>
<protein>
    <submittedName>
        <fullName evidence="1">Uncharacterized protein</fullName>
    </submittedName>
</protein>
<evidence type="ECO:0000313" key="1">
    <source>
        <dbReference type="EMBL" id="UNY48900.1"/>
    </source>
</evidence>
<gene>
    <name evidence="1" type="ORF">fado_185</name>
</gene>
<dbReference type="Proteomes" id="UP000831021">
    <property type="component" value="Segment"/>
</dbReference>
<organism evidence="1 2">
    <name type="scientific">Bacillus phage FADO</name>
    <dbReference type="NCBI Taxonomy" id="2917160"/>
    <lineage>
        <taxon>Viruses</taxon>
        <taxon>Duplodnaviria</taxon>
        <taxon>Heunggongvirae</taxon>
        <taxon>Uroviricota</taxon>
        <taxon>Caudoviricetes</taxon>
        <taxon>Heleneionescovirinae</taxon>
        <taxon>Zhangjivirus</taxon>
        <taxon>Zhangjivirus fado</taxon>
    </lineage>
</organism>
<dbReference type="EMBL" id="OM236516">
    <property type="protein sequence ID" value="UNY48900.1"/>
    <property type="molecule type" value="Genomic_DNA"/>
</dbReference>
<keyword evidence="2" id="KW-1185">Reference proteome</keyword>
<evidence type="ECO:0000313" key="2">
    <source>
        <dbReference type="Proteomes" id="UP000831021"/>
    </source>
</evidence>
<sequence>MAKATYYGLVQRLEYKVEESSLPTCHPDCFKPRIVEVKHTEGKQLIHECEFEGYRLKQGEKVMFPDNIEAVILEVMRHPEGGYTCITDYVAETIQDERTQQTLIKSQEELKHAIKCYYNEKSIGKSRNKKFWKRGV</sequence>
<accession>A0AAE9G6P3</accession>
<proteinExistence type="predicted"/>